<organism evidence="1 2">
    <name type="scientific">Cronobacter malonaticus</name>
    <dbReference type="NCBI Taxonomy" id="413503"/>
    <lineage>
        <taxon>Bacteria</taxon>
        <taxon>Pseudomonadati</taxon>
        <taxon>Pseudomonadota</taxon>
        <taxon>Gammaproteobacteria</taxon>
        <taxon>Enterobacterales</taxon>
        <taxon>Enterobacteriaceae</taxon>
        <taxon>Cronobacter</taxon>
    </lineage>
</organism>
<evidence type="ECO:0000313" key="2">
    <source>
        <dbReference type="Proteomes" id="UP000018545"/>
    </source>
</evidence>
<reference evidence="1 2" key="1">
    <citation type="journal article" date="2014" name="Genome Announc.">
        <title>Complete Genome Sequence of Cronobacter sakazakii Strain CMCC 45402.</title>
        <authorList>
            <person name="Zhao Z."/>
            <person name="Wang L."/>
            <person name="Wang B."/>
            <person name="Liang H."/>
            <person name="Ye Q."/>
            <person name="Zeng M."/>
        </authorList>
    </citation>
    <scope>NUCLEOTIDE SEQUENCE [LARGE SCALE GENOMIC DNA]</scope>
    <source>
        <strain evidence="2">45402</strain>
    </source>
</reference>
<protein>
    <submittedName>
        <fullName evidence="1">Uncharacterized protein</fullName>
    </submittedName>
</protein>
<dbReference type="Proteomes" id="UP000018545">
    <property type="component" value="Chromosome"/>
</dbReference>
<accession>V5U4L4</accession>
<dbReference type="AlphaFoldDB" id="V5U4L4"/>
<dbReference type="HOGENOM" id="CLU_3288266_0_0_6"/>
<proteinExistence type="predicted"/>
<name>V5U4L4_9ENTR</name>
<evidence type="ECO:0000313" key="1">
    <source>
        <dbReference type="EMBL" id="AHB72072.1"/>
    </source>
</evidence>
<sequence length="40" mass="4793">MEIKANKIYLFFSKKIKHFSESLKGVRKYMTQIVNKKTIT</sequence>
<gene>
    <name evidence="1" type="ORF">P262_05213</name>
</gene>
<dbReference type="KEGG" id="csi:P262_05213"/>
<dbReference type="EMBL" id="CP006731">
    <property type="protein sequence ID" value="AHB72072.1"/>
    <property type="molecule type" value="Genomic_DNA"/>
</dbReference>